<evidence type="ECO:0000313" key="1">
    <source>
        <dbReference type="EMBL" id="KAF9547851.1"/>
    </source>
</evidence>
<comment type="caution">
    <text evidence="1">The sequence shown here is derived from an EMBL/GenBank/DDBJ whole genome shotgun (WGS) entry which is preliminary data.</text>
</comment>
<name>A0A9P6FCU1_9FUNG</name>
<gene>
    <name evidence="1" type="ORF">BGW38_009622</name>
</gene>
<dbReference type="Proteomes" id="UP000780801">
    <property type="component" value="Unassembled WGS sequence"/>
</dbReference>
<keyword evidence="2" id="KW-1185">Reference proteome</keyword>
<sequence length="257" mass="29150">MIEMLCLQWGFYFNAAERDLGSFDLCRLADFIDSNTDLGSATINTRFAKNATLLLFLSRLMILNYCLNIPNCRQTFSSARWALLQVCPHMFKDVFMHLSNELCDLMKGQALLESILVSIVRKEFKLLRHKLAAHDYLNFSIDTTLRLVIDEAQILSDMNPSSYVSSIAQGDPRPMLSPSLHAFRTVGLPDELKIIYTGTGLSIRTLHWAMGIGDGVKEYGSSSFPYIEFPGWTSVDSVQSYIGRLKDQLLDEESKRR</sequence>
<proteinExistence type="predicted"/>
<dbReference type="OrthoDB" id="2393824at2759"/>
<dbReference type="AlphaFoldDB" id="A0A9P6FCU1"/>
<feature type="non-terminal residue" evidence="1">
    <location>
        <position position="257"/>
    </location>
</feature>
<protein>
    <submittedName>
        <fullName evidence="1">Uncharacterized protein</fullName>
    </submittedName>
</protein>
<dbReference type="EMBL" id="JAABOA010007174">
    <property type="protein sequence ID" value="KAF9547851.1"/>
    <property type="molecule type" value="Genomic_DNA"/>
</dbReference>
<reference evidence="1" key="1">
    <citation type="journal article" date="2020" name="Fungal Divers.">
        <title>Resolving the Mortierellaceae phylogeny through synthesis of multi-gene phylogenetics and phylogenomics.</title>
        <authorList>
            <person name="Vandepol N."/>
            <person name="Liber J."/>
            <person name="Desiro A."/>
            <person name="Na H."/>
            <person name="Kennedy M."/>
            <person name="Barry K."/>
            <person name="Grigoriev I.V."/>
            <person name="Miller A.N."/>
            <person name="O'Donnell K."/>
            <person name="Stajich J.E."/>
            <person name="Bonito G."/>
        </authorList>
    </citation>
    <scope>NUCLEOTIDE SEQUENCE</scope>
    <source>
        <strain evidence="1">KOD1015</strain>
    </source>
</reference>
<accession>A0A9P6FCU1</accession>
<organism evidence="1 2">
    <name type="scientific">Lunasporangiospora selenospora</name>
    <dbReference type="NCBI Taxonomy" id="979761"/>
    <lineage>
        <taxon>Eukaryota</taxon>
        <taxon>Fungi</taxon>
        <taxon>Fungi incertae sedis</taxon>
        <taxon>Mucoromycota</taxon>
        <taxon>Mortierellomycotina</taxon>
        <taxon>Mortierellomycetes</taxon>
        <taxon>Mortierellales</taxon>
        <taxon>Mortierellaceae</taxon>
        <taxon>Lunasporangiospora</taxon>
    </lineage>
</organism>
<evidence type="ECO:0000313" key="2">
    <source>
        <dbReference type="Proteomes" id="UP000780801"/>
    </source>
</evidence>